<dbReference type="GO" id="GO:0008270">
    <property type="term" value="F:zinc ion binding"/>
    <property type="evidence" value="ECO:0007669"/>
    <property type="project" value="UniProtKB-KW"/>
</dbReference>
<evidence type="ECO:0000313" key="6">
    <source>
        <dbReference type="EMBL" id="GMH77643.1"/>
    </source>
</evidence>
<keyword evidence="7" id="KW-1185">Reference proteome</keyword>
<feature type="compositionally biased region" description="Basic and acidic residues" evidence="4">
    <location>
        <begin position="657"/>
        <end position="671"/>
    </location>
</feature>
<keyword evidence="2" id="KW-0863">Zinc-finger</keyword>
<dbReference type="AlphaFoldDB" id="A0A9W7EG54"/>
<sequence length="861" mass="94411">MGKLNVNLSDIQPFPSVDAVKLLMEKKYSCTVLPPAKEPWEGSKITAAANISTTRPSPNSDEKGSSGRVENSQLKSKKGKPKPSQKAKAKSTGKAKLKKAATKDVANKISADNSPSSSPPESHPETQSTSTYDFDEIKTKDSAIFSSKLLDELVPKHVSPYVNPGTLSGAARGKHAILVFSPEKNPKDNTQLQHTTSGPFKHALWIRHYMRRLFGEEGVSVGTNVWFSNFFDEKLGEATSLHFTSHCNGEYIFQDDQNAIEIDSFASQLVERGDKLKFIYLSCCQGENLADKIHKEWATQRTTTAPPVIVYWNVDVIEKHAATVGFLIYKAIQLGQSFEKAFKCAETFCRSPDGKAERQNGRGKASYIIQVPRMAKKEMTPPSNITHFNLYGGLTEEQLQAVLSLQGLRNTGTTSMPTTPPSPVNGASSSAPVTNTASVDEEPPDAPPKNQGGEKPPKNTAVTADKPTPRSSTKKGRSGSKSRLKFGKSTSRGRSPGSKASASRLLVKDFRNDMLVRTVDGRDATVTGKNVPWIILKDNSTGDEIKKRPTDLTIVGGRSDLLESSDGDESSEDESTARSKPTARSSAKSRGRSPKPSKSPPHRSKPPTKETLLGTDFSPGDTAVTKDGDNVKIAFRNCTWINFEYLDGEKKGHKGKLRAEGFKSLAERESTPESEDEPDDEPEEAEPDKPKTDDFLPDDTAVTNDEENVKITGRNGNWITFKYLDGKKKGRAGKLRALGFKSVKTSGDTTEADKADKAPRKKRGRPKKNSGDTTEADKADKADKAPRKKRGRPKKNSGDTTEADKADKAPRKKQKGPPRKSSCRKCKNCRRKKCGECSNCLNPSWKQRCKYRTCLKKAKRT</sequence>
<accession>A0A9W7EG54</accession>
<feature type="compositionally biased region" description="Basic residues" evidence="4">
    <location>
        <begin position="75"/>
        <end position="100"/>
    </location>
</feature>
<proteinExistence type="predicted"/>
<dbReference type="Proteomes" id="UP001165085">
    <property type="component" value="Unassembled WGS sequence"/>
</dbReference>
<feature type="region of interest" description="Disordered" evidence="4">
    <location>
        <begin position="543"/>
        <end position="629"/>
    </location>
</feature>
<name>A0A9W7EG54_9STRA</name>
<dbReference type="InterPro" id="IPR017956">
    <property type="entry name" value="AT_hook_DNA-bd_motif"/>
</dbReference>
<feature type="compositionally biased region" description="Polar residues" evidence="4">
    <location>
        <begin position="490"/>
        <end position="501"/>
    </location>
</feature>
<evidence type="ECO:0000256" key="3">
    <source>
        <dbReference type="ARBA" id="ARBA00022833"/>
    </source>
</evidence>
<dbReference type="PRINTS" id="PR00929">
    <property type="entry name" value="ATHOOK"/>
</dbReference>
<feature type="compositionally biased region" description="Acidic residues" evidence="4">
    <location>
        <begin position="672"/>
        <end position="686"/>
    </location>
</feature>
<organism evidence="6 7">
    <name type="scientific">Triparma strigata</name>
    <dbReference type="NCBI Taxonomy" id="1606541"/>
    <lineage>
        <taxon>Eukaryota</taxon>
        <taxon>Sar</taxon>
        <taxon>Stramenopiles</taxon>
        <taxon>Ochrophyta</taxon>
        <taxon>Bolidophyceae</taxon>
        <taxon>Parmales</taxon>
        <taxon>Triparmaceae</taxon>
        <taxon>Triparma</taxon>
    </lineage>
</organism>
<evidence type="ECO:0000259" key="5">
    <source>
        <dbReference type="PROSITE" id="PS51058"/>
    </source>
</evidence>
<keyword evidence="1" id="KW-0479">Metal-binding</keyword>
<keyword evidence="3" id="KW-0862">Zinc</keyword>
<evidence type="ECO:0000256" key="4">
    <source>
        <dbReference type="SAM" id="MobiDB-lite"/>
    </source>
</evidence>
<dbReference type="GO" id="GO:0003677">
    <property type="term" value="F:DNA binding"/>
    <property type="evidence" value="ECO:0007669"/>
    <property type="project" value="InterPro"/>
</dbReference>
<dbReference type="InterPro" id="IPR002857">
    <property type="entry name" value="Znf_CXXC"/>
</dbReference>
<feature type="compositionally biased region" description="Basic residues" evidence="4">
    <location>
        <begin position="587"/>
        <end position="606"/>
    </location>
</feature>
<feature type="region of interest" description="Disordered" evidence="4">
    <location>
        <begin position="651"/>
        <end position="826"/>
    </location>
</feature>
<reference evidence="7" key="1">
    <citation type="journal article" date="2023" name="Commun. Biol.">
        <title>Genome analysis of Parmales, the sister group of diatoms, reveals the evolutionary specialization of diatoms from phago-mixotrophs to photoautotrophs.</title>
        <authorList>
            <person name="Ban H."/>
            <person name="Sato S."/>
            <person name="Yoshikawa S."/>
            <person name="Yamada K."/>
            <person name="Nakamura Y."/>
            <person name="Ichinomiya M."/>
            <person name="Sato N."/>
            <person name="Blanc-Mathieu R."/>
            <person name="Endo H."/>
            <person name="Kuwata A."/>
            <person name="Ogata H."/>
        </authorList>
    </citation>
    <scope>NUCLEOTIDE SEQUENCE [LARGE SCALE GENOMIC DNA]</scope>
    <source>
        <strain evidence="7">NIES 3701</strain>
    </source>
</reference>
<evidence type="ECO:0000256" key="1">
    <source>
        <dbReference type="ARBA" id="ARBA00022723"/>
    </source>
</evidence>
<feature type="compositionally biased region" description="Acidic residues" evidence="4">
    <location>
        <begin position="563"/>
        <end position="574"/>
    </location>
</feature>
<evidence type="ECO:0000313" key="7">
    <source>
        <dbReference type="Proteomes" id="UP001165085"/>
    </source>
</evidence>
<feature type="region of interest" description="Disordered" evidence="4">
    <location>
        <begin position="33"/>
        <end position="133"/>
    </location>
</feature>
<feature type="compositionally biased region" description="Polar residues" evidence="4">
    <location>
        <begin position="49"/>
        <end position="59"/>
    </location>
</feature>
<feature type="compositionally biased region" description="Basic residues" evidence="4">
    <location>
        <begin position="472"/>
        <end position="486"/>
    </location>
</feature>
<feature type="compositionally biased region" description="Basic residues" evidence="4">
    <location>
        <begin position="810"/>
        <end position="826"/>
    </location>
</feature>
<dbReference type="PROSITE" id="PS51058">
    <property type="entry name" value="ZF_CXXC"/>
    <property type="match status" value="1"/>
</dbReference>
<feature type="compositionally biased region" description="Basic and acidic residues" evidence="4">
    <location>
        <begin position="775"/>
        <end position="785"/>
    </location>
</feature>
<dbReference type="OrthoDB" id="10609580at2759"/>
<feature type="region of interest" description="Disordered" evidence="4">
    <location>
        <begin position="410"/>
        <end position="504"/>
    </location>
</feature>
<protein>
    <recommendedName>
        <fullName evidence="5">CXXC-type domain-containing protein</fullName>
    </recommendedName>
</protein>
<dbReference type="EMBL" id="BRXY01000210">
    <property type="protein sequence ID" value="GMH77643.1"/>
    <property type="molecule type" value="Genomic_DNA"/>
</dbReference>
<feature type="compositionally biased region" description="Polar residues" evidence="4">
    <location>
        <begin position="425"/>
        <end position="438"/>
    </location>
</feature>
<comment type="caution">
    <text evidence="6">The sequence shown here is derived from an EMBL/GenBank/DDBJ whole genome shotgun (WGS) entry which is preliminary data.</text>
</comment>
<feature type="domain" description="CXXC-type" evidence="5">
    <location>
        <begin position="816"/>
        <end position="855"/>
    </location>
</feature>
<gene>
    <name evidence="6" type="ORF">TrST_g294</name>
</gene>
<feature type="compositionally biased region" description="Basic residues" evidence="4">
    <location>
        <begin position="759"/>
        <end position="768"/>
    </location>
</feature>
<evidence type="ECO:0000256" key="2">
    <source>
        <dbReference type="ARBA" id="ARBA00022771"/>
    </source>
</evidence>
<dbReference type="SMART" id="SM00384">
    <property type="entry name" value="AT_hook"/>
    <property type="match status" value="3"/>
</dbReference>
<feature type="compositionally biased region" description="Basic residues" evidence="4">
    <location>
        <begin position="786"/>
        <end position="795"/>
    </location>
</feature>
<feature type="compositionally biased region" description="Low complexity" evidence="4">
    <location>
        <begin position="114"/>
        <end position="131"/>
    </location>
</feature>